<organism evidence="2 3">
    <name type="scientific">Hymenobacter swuensis DY53</name>
    <dbReference type="NCBI Taxonomy" id="1227739"/>
    <lineage>
        <taxon>Bacteria</taxon>
        <taxon>Pseudomonadati</taxon>
        <taxon>Bacteroidota</taxon>
        <taxon>Cytophagia</taxon>
        <taxon>Cytophagales</taxon>
        <taxon>Hymenobacteraceae</taxon>
        <taxon>Hymenobacter</taxon>
    </lineage>
</organism>
<dbReference type="PATRIC" id="fig|1227739.3.peg.2105"/>
<dbReference type="eggNOG" id="ENOG502Z7PK">
    <property type="taxonomic scope" value="Bacteria"/>
</dbReference>
<dbReference type="Pfam" id="PF13852">
    <property type="entry name" value="DUF4197"/>
    <property type="match status" value="1"/>
</dbReference>
<evidence type="ECO:0000313" key="2">
    <source>
        <dbReference type="EMBL" id="AHJ97479.1"/>
    </source>
</evidence>
<keyword evidence="3" id="KW-1185">Reference proteome</keyword>
<dbReference type="KEGG" id="hsw:Hsw_1884"/>
<dbReference type="HOGENOM" id="CLU_085032_1_0_10"/>
<dbReference type="STRING" id="1227739.Hsw_1884"/>
<evidence type="ECO:0008006" key="4">
    <source>
        <dbReference type="Google" id="ProtNLM"/>
    </source>
</evidence>
<proteinExistence type="predicted"/>
<evidence type="ECO:0000313" key="3">
    <source>
        <dbReference type="Proteomes" id="UP000019423"/>
    </source>
</evidence>
<evidence type="ECO:0000256" key="1">
    <source>
        <dbReference type="SAM" id="MobiDB-lite"/>
    </source>
</evidence>
<dbReference type="InterPro" id="IPR025245">
    <property type="entry name" value="DUF4197"/>
</dbReference>
<reference evidence="2 3" key="1">
    <citation type="submission" date="2014-01" db="EMBL/GenBank/DDBJ databases">
        <title>Complete genome sequence of ionizing-radiation resistance bacterium Hymenobacter swuensis DY53.</title>
        <authorList>
            <person name="Jung J.-H."/>
            <person name="Jeong S.-W."/>
            <person name="Joe M.-H."/>
            <person name="Cho y.-j."/>
            <person name="Kim M.-K."/>
            <person name="Lim S.-Y."/>
        </authorList>
    </citation>
    <scope>NUCLEOTIDE SEQUENCE [LARGE SCALE GENOMIC DNA]</scope>
    <source>
        <strain evidence="2 3">DY53</strain>
    </source>
</reference>
<feature type="compositionally biased region" description="Low complexity" evidence="1">
    <location>
        <begin position="49"/>
        <end position="67"/>
    </location>
</feature>
<gene>
    <name evidence="2" type="ORF">Hsw_1884</name>
</gene>
<dbReference type="EMBL" id="CP007145">
    <property type="protein sequence ID" value="AHJ97479.1"/>
    <property type="molecule type" value="Genomic_DNA"/>
</dbReference>
<protein>
    <recommendedName>
        <fullName evidence="4">DUF4197 domain-containing protein</fullName>
    </recommendedName>
</protein>
<accession>W8EWN8</accession>
<sequence>MPTVSLLLTFFAMNYRRLLVLHALLLGLQLSASAQIKLSKLGDILKTTLPKTTTTSPSGSTGTGSLTQQEAAQGLREALSQGISKGTDQASKQDGFYLNRLIRIPFPADAQRVANTLRSIGLGSQVDRFELTLNRGAEDAAKSAKPIFLAAIKSLTFKDVWGILTGEKDAATNYLKRTTTEQLTTAFRPIIQQSLDKVGATKYYTDLTTRYNRIPLVTPVQTDLNQYATGKAIDGLFTLVAQEEANIRENPVARTTDLLKRVFGRK</sequence>
<feature type="region of interest" description="Disordered" evidence="1">
    <location>
        <begin position="49"/>
        <end position="71"/>
    </location>
</feature>
<name>W8EWN8_9BACT</name>
<dbReference type="AlphaFoldDB" id="W8EWN8"/>
<dbReference type="Proteomes" id="UP000019423">
    <property type="component" value="Chromosome"/>
</dbReference>